<dbReference type="Proteomes" id="UP000789702">
    <property type="component" value="Unassembled WGS sequence"/>
</dbReference>
<name>A0ACA9JVN8_9GLOM</name>
<protein>
    <submittedName>
        <fullName evidence="1">7348_t:CDS:1</fullName>
    </submittedName>
</protein>
<gene>
    <name evidence="1" type="ORF">DHETER_LOCUS106</name>
</gene>
<organism evidence="1 2">
    <name type="scientific">Dentiscutata heterogama</name>
    <dbReference type="NCBI Taxonomy" id="1316150"/>
    <lineage>
        <taxon>Eukaryota</taxon>
        <taxon>Fungi</taxon>
        <taxon>Fungi incertae sedis</taxon>
        <taxon>Mucoromycota</taxon>
        <taxon>Glomeromycotina</taxon>
        <taxon>Glomeromycetes</taxon>
        <taxon>Diversisporales</taxon>
        <taxon>Gigasporaceae</taxon>
        <taxon>Dentiscutata</taxon>
    </lineage>
</organism>
<comment type="caution">
    <text evidence="1">The sequence shown here is derived from an EMBL/GenBank/DDBJ whole genome shotgun (WGS) entry which is preliminary data.</text>
</comment>
<evidence type="ECO:0000313" key="1">
    <source>
        <dbReference type="EMBL" id="CAG8438801.1"/>
    </source>
</evidence>
<accession>A0ACA9JVN8</accession>
<reference evidence="1" key="1">
    <citation type="submission" date="2021-06" db="EMBL/GenBank/DDBJ databases">
        <authorList>
            <person name="Kallberg Y."/>
            <person name="Tangrot J."/>
            <person name="Rosling A."/>
        </authorList>
    </citation>
    <scope>NUCLEOTIDE SEQUENCE</scope>
    <source>
        <strain evidence="1">IL203A</strain>
    </source>
</reference>
<evidence type="ECO:0000313" key="2">
    <source>
        <dbReference type="Proteomes" id="UP000789702"/>
    </source>
</evidence>
<keyword evidence="2" id="KW-1185">Reference proteome</keyword>
<sequence>LKHRNGARETARSCLNSLVLIVGLARMIPSLAKNPNTNDPLLRKELLACLSDHLDDEKIYLAQCFH</sequence>
<feature type="non-terminal residue" evidence="1">
    <location>
        <position position="1"/>
    </location>
</feature>
<dbReference type="EMBL" id="CAJVPU010000041">
    <property type="protein sequence ID" value="CAG8438801.1"/>
    <property type="molecule type" value="Genomic_DNA"/>
</dbReference>
<proteinExistence type="predicted"/>